<organism evidence="2 3">
    <name type="scientific">Patiriisocius hiemis</name>
    <dbReference type="NCBI Taxonomy" id="3075604"/>
    <lineage>
        <taxon>Bacteria</taxon>
        <taxon>Pseudomonadati</taxon>
        <taxon>Bacteroidota</taxon>
        <taxon>Flavobacteriia</taxon>
        <taxon>Flavobacteriales</taxon>
        <taxon>Flavobacteriaceae</taxon>
        <taxon>Patiriisocius</taxon>
    </lineage>
</organism>
<dbReference type="RefSeq" id="WP_311332953.1">
    <property type="nucleotide sequence ID" value="NZ_JAVRHZ010000004.1"/>
</dbReference>
<evidence type="ECO:0008006" key="4">
    <source>
        <dbReference type="Google" id="ProtNLM"/>
    </source>
</evidence>
<comment type="caution">
    <text evidence="2">The sequence shown here is derived from an EMBL/GenBank/DDBJ whole genome shotgun (WGS) entry which is preliminary data.</text>
</comment>
<proteinExistence type="predicted"/>
<dbReference type="EMBL" id="JAVRHZ010000004">
    <property type="protein sequence ID" value="MDT0555998.1"/>
    <property type="molecule type" value="Genomic_DNA"/>
</dbReference>
<reference evidence="2 3" key="1">
    <citation type="submission" date="2023-09" db="EMBL/GenBank/DDBJ databases">
        <authorList>
            <person name="Rey-Velasco X."/>
        </authorList>
    </citation>
    <scope>NUCLEOTIDE SEQUENCE [LARGE SCALE GENOMIC DNA]</scope>
    <source>
        <strain evidence="2 3">W242</strain>
    </source>
</reference>
<sequence>MKNLIAYKRSILSVFIALAAIVTNAQKKYVESFEVNDDATIVVNTSYTNIVFETWNKNKVEVEAFIEGEDLTEEEKQEVFDNWNFQVLGNSNTVMITSRPQMAWGNNISFSNVDALKELKFLGPMLKDMPVMTKFEMPELPMEALQNMGDLKFDYEEFNKNEEEYMKKWEKQIEKKFGKDFEMKMEKWGEEFAKEWKAKNGEKITAEWEAKMEAWGEKFGKEMEAWGADFEKDMQKLVEEYEKENGKGSYTKEVITTPNGNKTIIFKANKNGKIKDIKATKTLIIRMPKDSKTEIDVRHGEIKMADARNVRATLNHTPFIANSIDGGKTLINASYAPVIINEWKYGTLYVKFVDNCSIGTIEAITLRSNSSDVLIGTIIKDANLTGSLGNFKINGIAKNFGTINIVLKNNDAIINIPDSSFSFLFDGKKSTLKYPKSLELTNTKKGDRVLVKGFNNSSNSSNNLKFEALYSNITVE</sequence>
<keyword evidence="3" id="KW-1185">Reference proteome</keyword>
<keyword evidence="1" id="KW-0732">Signal</keyword>
<dbReference type="Proteomes" id="UP001254488">
    <property type="component" value="Unassembled WGS sequence"/>
</dbReference>
<accession>A0ABU2YCV3</accession>
<evidence type="ECO:0000256" key="1">
    <source>
        <dbReference type="SAM" id="SignalP"/>
    </source>
</evidence>
<gene>
    <name evidence="2" type="ORF">RM538_08285</name>
</gene>
<evidence type="ECO:0000313" key="2">
    <source>
        <dbReference type="EMBL" id="MDT0555998.1"/>
    </source>
</evidence>
<feature type="chain" id="PRO_5045882436" description="DUF5667 domain-containing protein" evidence="1">
    <location>
        <begin position="20"/>
        <end position="476"/>
    </location>
</feature>
<protein>
    <recommendedName>
        <fullName evidence="4">DUF5667 domain-containing protein</fullName>
    </recommendedName>
</protein>
<name>A0ABU2YCV3_9FLAO</name>
<evidence type="ECO:0000313" key="3">
    <source>
        <dbReference type="Proteomes" id="UP001254488"/>
    </source>
</evidence>
<feature type="signal peptide" evidence="1">
    <location>
        <begin position="1"/>
        <end position="19"/>
    </location>
</feature>